<keyword evidence="2" id="KW-0732">Signal</keyword>
<accession>A0A4P9ZJV7</accession>
<evidence type="ECO:0000313" key="3">
    <source>
        <dbReference type="EMBL" id="RKP33546.1"/>
    </source>
</evidence>
<dbReference type="AlphaFoldDB" id="A0A4P9ZJV7"/>
<feature type="compositionally biased region" description="Polar residues" evidence="1">
    <location>
        <begin position="158"/>
        <end position="170"/>
    </location>
</feature>
<feature type="chain" id="PRO_5020652197" evidence="2">
    <location>
        <begin position="21"/>
        <end position="366"/>
    </location>
</feature>
<feature type="signal peptide" evidence="2">
    <location>
        <begin position="1"/>
        <end position="20"/>
    </location>
</feature>
<proteinExistence type="predicted"/>
<feature type="region of interest" description="Disordered" evidence="1">
    <location>
        <begin position="48"/>
        <end position="98"/>
    </location>
</feature>
<protein>
    <submittedName>
        <fullName evidence="3">Uncharacterized protein</fullName>
    </submittedName>
</protein>
<evidence type="ECO:0000256" key="2">
    <source>
        <dbReference type="SAM" id="SignalP"/>
    </source>
</evidence>
<feature type="compositionally biased region" description="Polar residues" evidence="1">
    <location>
        <begin position="121"/>
        <end position="140"/>
    </location>
</feature>
<reference evidence="4" key="1">
    <citation type="journal article" date="2018" name="Nat. Microbiol.">
        <title>Leveraging single-cell genomics to expand the fungal tree of life.</title>
        <authorList>
            <person name="Ahrendt S.R."/>
            <person name="Quandt C.A."/>
            <person name="Ciobanu D."/>
            <person name="Clum A."/>
            <person name="Salamov A."/>
            <person name="Andreopoulos B."/>
            <person name="Cheng J.F."/>
            <person name="Woyke T."/>
            <person name="Pelin A."/>
            <person name="Henrissat B."/>
            <person name="Reynolds N.K."/>
            <person name="Benny G.L."/>
            <person name="Smith M.E."/>
            <person name="James T.Y."/>
            <person name="Grigoriev I.V."/>
        </authorList>
    </citation>
    <scope>NUCLEOTIDE SEQUENCE [LARGE SCALE GENOMIC DNA]</scope>
    <source>
        <strain evidence="4">RSA 468</strain>
    </source>
</reference>
<evidence type="ECO:0000256" key="1">
    <source>
        <dbReference type="SAM" id="MobiDB-lite"/>
    </source>
</evidence>
<evidence type="ECO:0000313" key="4">
    <source>
        <dbReference type="Proteomes" id="UP000268162"/>
    </source>
</evidence>
<keyword evidence="4" id="KW-1185">Reference proteome</keyword>
<organism evidence="3 4">
    <name type="scientific">Dimargaris cristalligena</name>
    <dbReference type="NCBI Taxonomy" id="215637"/>
    <lineage>
        <taxon>Eukaryota</taxon>
        <taxon>Fungi</taxon>
        <taxon>Fungi incertae sedis</taxon>
        <taxon>Zoopagomycota</taxon>
        <taxon>Kickxellomycotina</taxon>
        <taxon>Dimargaritomycetes</taxon>
        <taxon>Dimargaritales</taxon>
        <taxon>Dimargaritaceae</taxon>
        <taxon>Dimargaris</taxon>
    </lineage>
</organism>
<name>A0A4P9ZJV7_9FUNG</name>
<gene>
    <name evidence="3" type="ORF">BJ085DRAFT_36365</name>
</gene>
<feature type="region of interest" description="Disordered" evidence="1">
    <location>
        <begin position="115"/>
        <end position="170"/>
    </location>
</feature>
<sequence>MRLSIIFLLALAATVTQVAAIDNVPANRANPMFLASLENSRLTNLDKVPQYDLSDNEPYPNKEYPSNYNWPDFATNDDDSLPNSPVSDNVNADAPEDILKPKQYKKGVLYPIIESPEEDGWSNSDTDSIEPNSPVGNPTAGQPMAMGDSDYPPIRTSGLIQPSTDTSHSDSLGSMPIFKQSDTVLCQFFLDKVQPKIFDPEYSSAPKYEQRKKSYLKKSYHALPSYITHWMSRTKLSKDSKINATAIKRLTTIFQILGSNGNGYDPNLVKPGQQVDLDKYTYLELRTIKPRSDVPQSTILSKADFPVYTGKTTVKSLRVDRRGSDYSDVSQESLAGFNEARLIAFKLDNSLDKEMYRLLSGCITTI</sequence>
<dbReference type="Proteomes" id="UP000268162">
    <property type="component" value="Unassembled WGS sequence"/>
</dbReference>
<dbReference type="EMBL" id="ML003761">
    <property type="protein sequence ID" value="RKP33546.1"/>
    <property type="molecule type" value="Genomic_DNA"/>
</dbReference>
<feature type="compositionally biased region" description="Polar residues" evidence="1">
    <location>
        <begin position="81"/>
        <end position="90"/>
    </location>
</feature>